<dbReference type="Proteomes" id="UP000230390">
    <property type="component" value="Unassembled WGS sequence"/>
</dbReference>
<organism evidence="4 5">
    <name type="scientific">Massilia eurypsychrophila</name>
    <dbReference type="NCBI Taxonomy" id="1485217"/>
    <lineage>
        <taxon>Bacteria</taxon>
        <taxon>Pseudomonadati</taxon>
        <taxon>Pseudomonadota</taxon>
        <taxon>Betaproteobacteria</taxon>
        <taxon>Burkholderiales</taxon>
        <taxon>Oxalobacteraceae</taxon>
        <taxon>Telluria group</taxon>
        <taxon>Massilia</taxon>
    </lineage>
</organism>
<evidence type="ECO:0000259" key="1">
    <source>
        <dbReference type="Pfam" id="PF24734"/>
    </source>
</evidence>
<comment type="caution">
    <text evidence="4">The sequence shown here is derived from an EMBL/GenBank/DDBJ whole genome shotgun (WGS) entry which is preliminary data.</text>
</comment>
<dbReference type="InterPro" id="IPR056130">
    <property type="entry name" value="DUF7713"/>
</dbReference>
<sequence>MSEIVCEGCGAVTAGYDTVNYGSIDVGYRVLCSRCFNSEVATRVGLDKFEHVRLEPVKLSDCNGVMHEFHLRPHLLGDIVSLEAFELRDGAPGGYEFQIVGDPREDLFSLCGRLVEKMRRALAVMHVRRGRLGLAIIEETVRGRIGWDDAAEGRLPLVTIDGQEF</sequence>
<keyword evidence="5" id="KW-1185">Reference proteome</keyword>
<evidence type="ECO:0000313" key="5">
    <source>
        <dbReference type="Proteomes" id="UP000230390"/>
    </source>
</evidence>
<accession>A0A2G8T751</accession>
<dbReference type="Pfam" id="PF24734">
    <property type="entry name" value="DUF7685"/>
    <property type="match status" value="1"/>
</dbReference>
<protein>
    <submittedName>
        <fullName evidence="4">Uncharacterized protein</fullName>
    </submittedName>
</protein>
<proteinExistence type="predicted"/>
<dbReference type="AlphaFoldDB" id="A0A2G8T751"/>
<evidence type="ECO:0000259" key="3">
    <source>
        <dbReference type="Pfam" id="PF24828"/>
    </source>
</evidence>
<dbReference type="Pfam" id="PF24735">
    <property type="entry name" value="DUF7686"/>
    <property type="match status" value="1"/>
</dbReference>
<dbReference type="EMBL" id="PDOC01000079">
    <property type="protein sequence ID" value="PIL41880.1"/>
    <property type="molecule type" value="Genomic_DNA"/>
</dbReference>
<dbReference type="OrthoDB" id="7601802at2"/>
<gene>
    <name evidence="4" type="ORF">CR105_27370</name>
</gene>
<reference evidence="4 5" key="1">
    <citation type="submission" date="2017-10" db="EMBL/GenBank/DDBJ databases">
        <title>Massilia psychrophilum sp. nov., a novel purple-pigmented bacterium isolated from Tianshan glacier, Xinjiang Municipality, China.</title>
        <authorList>
            <person name="Wang H."/>
        </authorList>
    </citation>
    <scope>NUCLEOTIDE SEQUENCE [LARGE SCALE GENOMIC DNA]</scope>
    <source>
        <strain evidence="4 5">JCM 30074</strain>
    </source>
</reference>
<evidence type="ECO:0000313" key="4">
    <source>
        <dbReference type="EMBL" id="PIL41880.1"/>
    </source>
</evidence>
<name>A0A2G8T751_9BURK</name>
<evidence type="ECO:0000259" key="2">
    <source>
        <dbReference type="Pfam" id="PF24735"/>
    </source>
</evidence>
<dbReference type="InterPro" id="IPR056102">
    <property type="entry name" value="DUF7685"/>
</dbReference>
<feature type="domain" description="DUF7685" evidence="1">
    <location>
        <begin position="6"/>
        <end position="47"/>
    </location>
</feature>
<feature type="domain" description="DUF7686" evidence="2">
    <location>
        <begin position="50"/>
        <end position="123"/>
    </location>
</feature>
<dbReference type="InterPro" id="IPR056103">
    <property type="entry name" value="DUF7686"/>
</dbReference>
<dbReference type="Pfam" id="PF24828">
    <property type="entry name" value="DUF7713"/>
    <property type="match status" value="1"/>
</dbReference>
<feature type="non-terminal residue" evidence="4">
    <location>
        <position position="165"/>
    </location>
</feature>
<feature type="domain" description="DUF7713" evidence="3">
    <location>
        <begin position="126"/>
        <end position="165"/>
    </location>
</feature>
<dbReference type="RefSeq" id="WP_099794125.1">
    <property type="nucleotide sequence ID" value="NZ_PDOC01000079.1"/>
</dbReference>